<accession>A0A1J9QKH9</accession>
<dbReference type="RefSeq" id="XP_020125237.1">
    <property type="nucleotide sequence ID" value="XM_020280084.1"/>
</dbReference>
<dbReference type="GeneID" id="31020348"/>
<dbReference type="PANTHER" id="PTHR10622:SF10">
    <property type="entry name" value="HET DOMAIN-CONTAINING PROTEIN"/>
    <property type="match status" value="1"/>
</dbReference>
<dbReference type="Pfam" id="PF26640">
    <property type="entry name" value="DUF8212"/>
    <property type="match status" value="1"/>
</dbReference>
<dbReference type="EMBL" id="MNUE01000099">
    <property type="protein sequence ID" value="OJD28977.1"/>
    <property type="molecule type" value="Genomic_DNA"/>
</dbReference>
<dbReference type="InterPro" id="IPR010730">
    <property type="entry name" value="HET"/>
</dbReference>
<organism evidence="3 4">
    <name type="scientific">Diplodia corticola</name>
    <dbReference type="NCBI Taxonomy" id="236234"/>
    <lineage>
        <taxon>Eukaryota</taxon>
        <taxon>Fungi</taxon>
        <taxon>Dikarya</taxon>
        <taxon>Ascomycota</taxon>
        <taxon>Pezizomycotina</taxon>
        <taxon>Dothideomycetes</taxon>
        <taxon>Dothideomycetes incertae sedis</taxon>
        <taxon>Botryosphaeriales</taxon>
        <taxon>Botryosphaeriaceae</taxon>
        <taxon>Diplodia</taxon>
    </lineage>
</organism>
<sequence length="491" mass="55423">MRLLNTSTLTLHYFPADPPPYAILSHTWGDQEVTFQEWLAKDRDQAIQMKSGFLKVESFCGKAAEAGYQWAWADTCCIDKSSSAELSESINSMFRWYRSSCACFVYLSDVSDNRIALDSEFAQSRWFTRGWTLQELIAPATVIFYSRDWLHMGTKGDHYRIISYITGIGKRSLLRFQQDRSVSIASRMSWASKRQTTRLEDTAYCLMGIVGVNMPLLYGEGHKAFQRLQEEIMKVSDDQSLLAWTPLEPSPAPDDDARDQICHGYRGVLAETPQQFSPNIRNRRPAAGFHYWRTPYMMTNKGLQIKLPLVPSASHSSTVFHAILDCTTREPSSPDYTVLHGVGVPLVCVSDDGTQFGRVEGWPLRTFDFSRRRTEGLIRQIYIRQHAGLQPWVPAHLLFRRARNDELASSSRSVSGQSVGEVDDPHCEVVRAVTVEVLVLCGVYAFCGCVERLVGGVGLAGEASTKQRRIFEDFRGRSAKEEGPLARYAVL</sequence>
<dbReference type="STRING" id="236234.A0A1J9QKH9"/>
<evidence type="ECO:0000259" key="1">
    <source>
        <dbReference type="Pfam" id="PF06985"/>
    </source>
</evidence>
<dbReference type="PANTHER" id="PTHR10622">
    <property type="entry name" value="HET DOMAIN-CONTAINING PROTEIN"/>
    <property type="match status" value="1"/>
</dbReference>
<reference evidence="3 4" key="1">
    <citation type="submission" date="2016-10" db="EMBL/GenBank/DDBJ databases">
        <title>Proteomics and genomics reveal pathogen-plant mechanisms compatible with a hemibiotrophic lifestyle of Diplodia corticola.</title>
        <authorList>
            <person name="Fernandes I."/>
            <person name="De Jonge R."/>
            <person name="Van De Peer Y."/>
            <person name="Devreese B."/>
            <person name="Alves A."/>
            <person name="Esteves A.C."/>
        </authorList>
    </citation>
    <scope>NUCLEOTIDE SEQUENCE [LARGE SCALE GENOMIC DNA]</scope>
    <source>
        <strain evidence="3 4">CBS 112549</strain>
    </source>
</reference>
<dbReference type="Proteomes" id="UP000183809">
    <property type="component" value="Unassembled WGS sequence"/>
</dbReference>
<protein>
    <submittedName>
        <fullName evidence="3">Het domain-containing protein</fullName>
    </submittedName>
</protein>
<keyword evidence="4" id="KW-1185">Reference proteome</keyword>
<evidence type="ECO:0000313" key="3">
    <source>
        <dbReference type="EMBL" id="OJD28977.1"/>
    </source>
</evidence>
<gene>
    <name evidence="3" type="ORF">BKCO1_9900018</name>
</gene>
<dbReference type="InterPro" id="IPR058525">
    <property type="entry name" value="DUF8212"/>
</dbReference>
<name>A0A1J9QKH9_9PEZI</name>
<dbReference type="OrthoDB" id="20872at2759"/>
<dbReference type="AlphaFoldDB" id="A0A1J9QKH9"/>
<evidence type="ECO:0000313" key="4">
    <source>
        <dbReference type="Proteomes" id="UP000183809"/>
    </source>
</evidence>
<feature type="domain" description="DUF8212" evidence="2">
    <location>
        <begin position="223"/>
        <end position="311"/>
    </location>
</feature>
<proteinExistence type="predicted"/>
<evidence type="ECO:0000259" key="2">
    <source>
        <dbReference type="Pfam" id="PF26640"/>
    </source>
</evidence>
<feature type="domain" description="Heterokaryon incompatibility" evidence="1">
    <location>
        <begin position="21"/>
        <end position="114"/>
    </location>
</feature>
<dbReference type="Pfam" id="PF06985">
    <property type="entry name" value="HET"/>
    <property type="match status" value="1"/>
</dbReference>
<comment type="caution">
    <text evidence="3">The sequence shown here is derived from an EMBL/GenBank/DDBJ whole genome shotgun (WGS) entry which is preliminary data.</text>
</comment>